<keyword evidence="1" id="KW-0732">Signal</keyword>
<gene>
    <name evidence="2" type="ORF">EV675_0959</name>
</gene>
<feature type="chain" id="PRO_5020900872" evidence="1">
    <location>
        <begin position="23"/>
        <end position="727"/>
    </location>
</feature>
<organism evidence="2 3">
    <name type="scientific">Pigmentiphaga kullae</name>
    <dbReference type="NCBI Taxonomy" id="151784"/>
    <lineage>
        <taxon>Bacteria</taxon>
        <taxon>Pseudomonadati</taxon>
        <taxon>Pseudomonadota</taxon>
        <taxon>Betaproteobacteria</taxon>
        <taxon>Burkholderiales</taxon>
        <taxon>Alcaligenaceae</taxon>
        <taxon>Pigmentiphaga</taxon>
    </lineage>
</organism>
<proteinExistence type="predicted"/>
<comment type="caution">
    <text evidence="2">The sequence shown here is derived from an EMBL/GenBank/DDBJ whole genome shotgun (WGS) entry which is preliminary data.</text>
</comment>
<dbReference type="OrthoDB" id="8678431at2"/>
<dbReference type="Proteomes" id="UP000292445">
    <property type="component" value="Unassembled WGS sequence"/>
</dbReference>
<name>A0A4Q7NJ75_9BURK</name>
<feature type="signal peptide" evidence="1">
    <location>
        <begin position="1"/>
        <end position="22"/>
    </location>
</feature>
<keyword evidence="3" id="KW-1185">Reference proteome</keyword>
<accession>A0A4Q7NJ75</accession>
<dbReference type="EMBL" id="SGXC01000001">
    <property type="protein sequence ID" value="RZS84938.1"/>
    <property type="molecule type" value="Genomic_DNA"/>
</dbReference>
<dbReference type="PROSITE" id="PS51257">
    <property type="entry name" value="PROKAR_LIPOPROTEIN"/>
    <property type="match status" value="1"/>
</dbReference>
<protein>
    <submittedName>
        <fullName evidence="2">Uncharacterized protein</fullName>
    </submittedName>
</protein>
<reference evidence="2 3" key="1">
    <citation type="submission" date="2019-02" db="EMBL/GenBank/DDBJ databases">
        <title>Genomic Encyclopedia of Type Strains, Phase IV (KMG-IV): sequencing the most valuable type-strain genomes for metagenomic binning, comparative biology and taxonomic classification.</title>
        <authorList>
            <person name="Goeker M."/>
        </authorList>
    </citation>
    <scope>NUCLEOTIDE SEQUENCE [LARGE SCALE GENOMIC DNA]</scope>
    <source>
        <strain evidence="2 3">K24</strain>
    </source>
</reference>
<evidence type="ECO:0000313" key="3">
    <source>
        <dbReference type="Proteomes" id="UP000292445"/>
    </source>
</evidence>
<dbReference type="RefSeq" id="WP_130356249.1">
    <property type="nucleotide sequence ID" value="NZ_SGXC01000001.1"/>
</dbReference>
<evidence type="ECO:0000313" key="2">
    <source>
        <dbReference type="EMBL" id="RZS84938.1"/>
    </source>
</evidence>
<dbReference type="AlphaFoldDB" id="A0A4Q7NJ75"/>
<sequence length="727" mass="79922">MNPNRRMILNGGMAGTLLALLAACGGSGGTDPSGQPDGDAGDYRHATGIDTLPASRPLDLDALALPTEGQTFGVRVMLGGLPQAGVRIQVLDVRGALVDEGTADAQGFFRSARIGRRFLMAVAQTPQGELYGFEYNHETKTDPVVDVNLVPTLAFRLSERLKLSSPNAIDFVVKEFLGLDYSVLLSDLEARGAAIDQDRLRQEAAASGLGLQGYLDATVEKIVRAIDQGFPPAIDTAPLPVRKTSFLAAAHDQDASCDDVPEYDDGVDENIPSDLARLIREHWSTAAKALIAFAFKKAASASGFPIIGDVGNLILDALFPARNPVMDAVAALDSQIKGLARSIEELLRRQAQAEFNRTFDAVRSAFNTFDGTKTLIDETNAFYTKTGIPIDDNYRLTMTTQCLALFLRESALIEAHNQFVGLGSFASAGVLNRWMPVGQGEKFYTAAIQQQYIDLLDWYQARNALAYGYLIDAYDAYAKLTGGAVNTSRIQQLKERLERQTANVEKLRPKYLYSQKQFIDVGNRLTWVGRCNKAESFLDLIPADVKTTPGWNPGRLDLAKMMRHEQTDPCESRGVPTGNASLGPDLIAAYPWRLPTRKNLEDSFAEPIKQKYGKKFNLKTFAYDFQLSRSVSFFLPDSDTPAEALLSSGLKSIRVKIARGYYVRHFEGDVFAFQDLSARKQTIDKRGKDKYSGPPLYFFPVATVTLEQLNALLPWAVYDKAIRTMTA</sequence>
<evidence type="ECO:0000256" key="1">
    <source>
        <dbReference type="SAM" id="SignalP"/>
    </source>
</evidence>